<dbReference type="GO" id="GO:0043682">
    <property type="term" value="F:P-type divalent copper transporter activity"/>
    <property type="evidence" value="ECO:0007669"/>
    <property type="project" value="TreeGrafter"/>
</dbReference>
<evidence type="ECO:0000313" key="19">
    <source>
        <dbReference type="EMBL" id="KUK97608.1"/>
    </source>
</evidence>
<feature type="transmembrane region" description="Helical" evidence="16">
    <location>
        <begin position="267"/>
        <end position="286"/>
    </location>
</feature>
<keyword evidence="8" id="KW-0187">Copper transport</keyword>
<keyword evidence="15 16" id="KW-0472">Membrane</keyword>
<keyword evidence="9" id="KW-0067">ATP-binding</keyword>
<dbReference type="Gene3D" id="2.70.150.10">
    <property type="entry name" value="Calcium-transporting ATPase, cytoplasmic transduction domain A"/>
    <property type="match status" value="1"/>
</dbReference>
<evidence type="ECO:0000256" key="9">
    <source>
        <dbReference type="ARBA" id="ARBA00022840"/>
    </source>
</evidence>
<keyword evidence="10" id="KW-0460">Magnesium</keyword>
<dbReference type="Gene3D" id="1.10.620.20">
    <property type="entry name" value="Ribonucleotide Reductase, subunit A"/>
    <property type="match status" value="1"/>
</dbReference>
<organism evidence="19 20">
    <name type="scientific">Methanothrix harundinacea</name>
    <dbReference type="NCBI Taxonomy" id="301375"/>
    <lineage>
        <taxon>Archaea</taxon>
        <taxon>Methanobacteriati</taxon>
        <taxon>Methanobacteriota</taxon>
        <taxon>Stenosarchaea group</taxon>
        <taxon>Methanomicrobia</taxon>
        <taxon>Methanotrichales</taxon>
        <taxon>Methanotrichaceae</taxon>
        <taxon>Methanothrix</taxon>
    </lineage>
</organism>
<dbReference type="Proteomes" id="UP000053961">
    <property type="component" value="Unassembled WGS sequence"/>
</dbReference>
<evidence type="ECO:0000313" key="18">
    <source>
        <dbReference type="EMBL" id="KUK45223.1"/>
    </source>
</evidence>
<dbReference type="Pfam" id="PF04945">
    <property type="entry name" value="YHS"/>
    <property type="match status" value="1"/>
</dbReference>
<dbReference type="InterPro" id="IPR009078">
    <property type="entry name" value="Ferritin-like_SF"/>
</dbReference>
<evidence type="ECO:0000256" key="3">
    <source>
        <dbReference type="ARBA" id="ARBA00022448"/>
    </source>
</evidence>
<dbReference type="InterPro" id="IPR008250">
    <property type="entry name" value="ATPase_P-typ_transduc_dom_A_sf"/>
</dbReference>
<keyword evidence="11" id="KW-1278">Translocase</keyword>
<dbReference type="PROSITE" id="PS01047">
    <property type="entry name" value="HMA_1"/>
    <property type="match status" value="2"/>
</dbReference>
<dbReference type="SMART" id="SM00746">
    <property type="entry name" value="TRASH"/>
    <property type="match status" value="1"/>
</dbReference>
<dbReference type="GO" id="GO:0005524">
    <property type="term" value="F:ATP binding"/>
    <property type="evidence" value="ECO:0007669"/>
    <property type="project" value="UniProtKB-KW"/>
</dbReference>
<dbReference type="SUPFAM" id="SSF81653">
    <property type="entry name" value="Calcium ATPase, transduction domain A"/>
    <property type="match status" value="1"/>
</dbReference>
<dbReference type="InterPro" id="IPR023298">
    <property type="entry name" value="ATPase_P-typ_TM_dom_sf"/>
</dbReference>
<dbReference type="SFLD" id="SFLDF00027">
    <property type="entry name" value="p-type_atpase"/>
    <property type="match status" value="1"/>
</dbReference>
<evidence type="ECO:0000256" key="2">
    <source>
        <dbReference type="ARBA" id="ARBA00006024"/>
    </source>
</evidence>
<dbReference type="InterPro" id="IPR006121">
    <property type="entry name" value="HMA_dom"/>
</dbReference>
<gene>
    <name evidence="18" type="ORF">XD72_0358</name>
    <name evidence="19" type="ORF">XE07_0022</name>
</gene>
<comment type="similarity">
    <text evidence="2">Belongs to the cation transport ATPase (P-type) (TC 3.A.3) family. Type IB subfamily.</text>
</comment>
<feature type="domain" description="HMA" evidence="17">
    <location>
        <begin position="18"/>
        <end position="84"/>
    </location>
</feature>
<evidence type="ECO:0000313" key="20">
    <source>
        <dbReference type="Proteomes" id="UP000053961"/>
    </source>
</evidence>
<accession>A0A101IM41</accession>
<dbReference type="PANTHER" id="PTHR43520:SF8">
    <property type="entry name" value="P-TYPE CU(+) TRANSPORTER"/>
    <property type="match status" value="1"/>
</dbReference>
<dbReference type="InterPro" id="IPR012348">
    <property type="entry name" value="RNR-like"/>
</dbReference>
<dbReference type="PATRIC" id="fig|301375.6.peg.1020"/>
<feature type="transmembrane region" description="Helical" evidence="16">
    <location>
        <begin position="420"/>
        <end position="441"/>
    </location>
</feature>
<evidence type="ECO:0000256" key="13">
    <source>
        <dbReference type="ARBA" id="ARBA00023008"/>
    </source>
</evidence>
<dbReference type="InterPro" id="IPR044492">
    <property type="entry name" value="P_typ_ATPase_HD_dom"/>
</dbReference>
<dbReference type="FunFam" id="3.30.70.100:FF:000005">
    <property type="entry name" value="Copper-exporting P-type ATPase A"/>
    <property type="match status" value="2"/>
</dbReference>
<dbReference type="Pfam" id="PF00702">
    <property type="entry name" value="Hydrolase"/>
    <property type="match status" value="1"/>
</dbReference>
<dbReference type="PANTHER" id="PTHR43520">
    <property type="entry name" value="ATP7, ISOFORM B"/>
    <property type="match status" value="1"/>
</dbReference>
<dbReference type="GO" id="GO:0012505">
    <property type="term" value="C:endomembrane system"/>
    <property type="evidence" value="ECO:0007669"/>
    <property type="project" value="UniProtKB-SubCell"/>
</dbReference>
<dbReference type="InterPro" id="IPR036412">
    <property type="entry name" value="HAD-like_sf"/>
</dbReference>
<evidence type="ECO:0000256" key="5">
    <source>
        <dbReference type="ARBA" id="ARBA00022723"/>
    </source>
</evidence>
<dbReference type="AlphaFoldDB" id="A0A101IM41"/>
<dbReference type="InterPro" id="IPR011017">
    <property type="entry name" value="TRASH_dom"/>
</dbReference>
<keyword evidence="7" id="KW-0547">Nucleotide-binding</keyword>
<dbReference type="InterPro" id="IPR027256">
    <property type="entry name" value="P-typ_ATPase_IB"/>
</dbReference>
<keyword evidence="3" id="KW-0813">Transport</keyword>
<feature type="transmembrane region" description="Helical" evidence="16">
    <location>
        <begin position="768"/>
        <end position="787"/>
    </location>
</feature>
<sequence length="896" mass="94675">MGKRAMAEEEQKMVRKETKADLKISGMMCASCASAVKEALKGVEGVYEVRVNLGTETASVERDPSKAKLADLERAVVEAGYGVVNEKVALRIGGMMCASCVSAVGEAIGEVEGVGDVSVNLGAERAYVTYNPKVASVADMRAAIEAAGYQYLGVAGEESEEIEEREREEAERDLRDKKRRILVGFAVGAFLMILGMTPPPLPVPMPYLMLVISTPAFVYLSRPIFSAGLRALRHRSLTMDVMYSMGIGVAFLASLMGTFGILLTREFIFYETAVFLAAFLTLGRYLEAKAKGRTSEAIKKLMGLKAKTATVLRDGREVEVAADDLLVGDLILVRPGEKVPADGLVLDGESYVNESMITGEPVPVKKRKGDAVVGGTLNKNGAIRFQASKVGRETALAQIIALVEEAQGSKPSIQRLADGAVALFIPAVLVIAAVTFILWRFVLSDLVPGDPLLFALTAAISVLVVACPCALGLASPTAITVGLGRAAELGVLVKSGEALEVSEKLNAVVFDKTGTLTVGRPEVTDLQGFGIDDAELLRIAGGIEANSEHPLAEAVVRKARAEGIALAEATSFEALGGKGVLARIDGRDAGVGNRVLLREMGIEISGEAEEAALRLEEEGKTALLVALGGSVAGIVGVADALKENSGEAIESLKEMGFDVLMITGDNPSTAGIVAKEIGIERVLAEVLPPDKAREIKRLQERGMVVAFIGDGINDAPALAQANVGIAIGSGTDVAIESGEIVLLTDDLMDAVAAIQLSRKVIGRVKLNLFWAFAYNSALIPVAAGVLYPSFGIAFRPELAGLAMALSSVTVVSLSLMLKGYVPPAKRAKGSKGERVKSQSSEGSLEAKILVIDPVCGMTVDEKTAKFKAEYEGKTYYFCAPGCKRAFEKEPEKYLKT</sequence>
<evidence type="ECO:0000256" key="1">
    <source>
        <dbReference type="ARBA" id="ARBA00004127"/>
    </source>
</evidence>
<feature type="transmembrane region" description="Helical" evidence="16">
    <location>
        <begin position="181"/>
        <end position="201"/>
    </location>
</feature>
<dbReference type="InterPro" id="IPR036163">
    <property type="entry name" value="HMA_dom_sf"/>
</dbReference>
<evidence type="ECO:0000256" key="15">
    <source>
        <dbReference type="ARBA" id="ARBA00023136"/>
    </source>
</evidence>
<dbReference type="SUPFAM" id="SSF55008">
    <property type="entry name" value="HMA, heavy metal-associated domain"/>
    <property type="match status" value="2"/>
</dbReference>
<evidence type="ECO:0000313" key="21">
    <source>
        <dbReference type="Proteomes" id="UP000057043"/>
    </source>
</evidence>
<comment type="caution">
    <text evidence="19">The sequence shown here is derived from an EMBL/GenBank/DDBJ whole genome shotgun (WGS) entry which is preliminary data.</text>
</comment>
<dbReference type="SUPFAM" id="SSF81665">
    <property type="entry name" value="Calcium ATPase, transmembrane domain M"/>
    <property type="match status" value="1"/>
</dbReference>
<dbReference type="PROSITE" id="PS00154">
    <property type="entry name" value="ATPASE_E1_E2"/>
    <property type="match status" value="1"/>
</dbReference>
<keyword evidence="6" id="KW-0677">Repeat</keyword>
<dbReference type="GO" id="GO:0055070">
    <property type="term" value="P:copper ion homeostasis"/>
    <property type="evidence" value="ECO:0007669"/>
    <property type="project" value="TreeGrafter"/>
</dbReference>
<feature type="transmembrane region" description="Helical" evidence="16">
    <location>
        <begin position="799"/>
        <end position="821"/>
    </location>
</feature>
<dbReference type="GO" id="GO:0016020">
    <property type="term" value="C:membrane"/>
    <property type="evidence" value="ECO:0007669"/>
    <property type="project" value="InterPro"/>
</dbReference>
<dbReference type="SFLD" id="SFLDG00002">
    <property type="entry name" value="C1.7:_P-type_atpase_like"/>
    <property type="match status" value="1"/>
</dbReference>
<dbReference type="InterPro" id="IPR017969">
    <property type="entry name" value="Heavy-metal-associated_CS"/>
</dbReference>
<dbReference type="EMBL" id="LGFT01000006">
    <property type="protein sequence ID" value="KUK45223.1"/>
    <property type="molecule type" value="Genomic_DNA"/>
</dbReference>
<dbReference type="SFLD" id="SFLDS00003">
    <property type="entry name" value="Haloacid_Dehalogenase"/>
    <property type="match status" value="1"/>
</dbReference>
<dbReference type="GO" id="GO:0016887">
    <property type="term" value="F:ATP hydrolysis activity"/>
    <property type="evidence" value="ECO:0007669"/>
    <property type="project" value="InterPro"/>
</dbReference>
<evidence type="ECO:0000256" key="11">
    <source>
        <dbReference type="ARBA" id="ARBA00022967"/>
    </source>
</evidence>
<dbReference type="CDD" id="cd00371">
    <property type="entry name" value="HMA"/>
    <property type="match status" value="2"/>
</dbReference>
<name>A0A101IM41_9EURY</name>
<protein>
    <submittedName>
        <fullName evidence="19">Putative cadmium-transporting P-type ATPase</fullName>
    </submittedName>
</protein>
<dbReference type="InterPro" id="IPR023299">
    <property type="entry name" value="ATPase_P-typ_cyto_dom_N"/>
</dbReference>
<dbReference type="Pfam" id="PF00403">
    <property type="entry name" value="HMA"/>
    <property type="match status" value="2"/>
</dbReference>
<keyword evidence="12 16" id="KW-1133">Transmembrane helix</keyword>
<dbReference type="NCBIfam" id="TIGR00003">
    <property type="entry name" value="copper ion binding protein"/>
    <property type="match status" value="2"/>
</dbReference>
<dbReference type="CDD" id="cd02094">
    <property type="entry name" value="P-type_ATPase_Cu-like"/>
    <property type="match status" value="1"/>
</dbReference>
<dbReference type="InterPro" id="IPR001757">
    <property type="entry name" value="P_typ_ATPase"/>
</dbReference>
<comment type="subcellular location">
    <subcellularLocation>
        <location evidence="1">Endomembrane system</location>
        <topology evidence="1">Multi-pass membrane protein</topology>
    </subcellularLocation>
</comment>
<dbReference type="PRINTS" id="PR00941">
    <property type="entry name" value="CDATPASE"/>
</dbReference>
<keyword evidence="5" id="KW-0479">Metal-binding</keyword>
<keyword evidence="13" id="KW-0186">Copper</keyword>
<dbReference type="InterPro" id="IPR023214">
    <property type="entry name" value="HAD_sf"/>
</dbReference>
<evidence type="ECO:0000256" key="10">
    <source>
        <dbReference type="ARBA" id="ARBA00022842"/>
    </source>
</evidence>
<evidence type="ECO:0000256" key="16">
    <source>
        <dbReference type="SAM" id="Phobius"/>
    </source>
</evidence>
<dbReference type="NCBIfam" id="TIGR01494">
    <property type="entry name" value="ATPase_P-type"/>
    <property type="match status" value="1"/>
</dbReference>
<dbReference type="Proteomes" id="UP000057043">
    <property type="component" value="Unassembled WGS sequence"/>
</dbReference>
<dbReference type="PROSITE" id="PS50846">
    <property type="entry name" value="HMA_2"/>
    <property type="match status" value="2"/>
</dbReference>
<evidence type="ECO:0000259" key="17">
    <source>
        <dbReference type="PROSITE" id="PS50846"/>
    </source>
</evidence>
<feature type="domain" description="HMA" evidence="17">
    <location>
        <begin position="86"/>
        <end position="152"/>
    </location>
</feature>
<dbReference type="FunFam" id="2.70.150.10:FF:000002">
    <property type="entry name" value="Copper-transporting ATPase 1, putative"/>
    <property type="match status" value="1"/>
</dbReference>
<evidence type="ECO:0000256" key="8">
    <source>
        <dbReference type="ARBA" id="ARBA00022796"/>
    </source>
</evidence>
<dbReference type="InterPro" id="IPR018303">
    <property type="entry name" value="ATPase_P-typ_P_site"/>
</dbReference>
<dbReference type="InterPro" id="IPR059000">
    <property type="entry name" value="ATPase_P-type_domA"/>
</dbReference>
<evidence type="ECO:0000256" key="7">
    <source>
        <dbReference type="ARBA" id="ARBA00022741"/>
    </source>
</evidence>
<dbReference type="Gene3D" id="3.40.1110.10">
    <property type="entry name" value="Calcium-transporting ATPase, cytoplasmic domain N"/>
    <property type="match status" value="1"/>
</dbReference>
<dbReference type="GO" id="GO:0005507">
    <property type="term" value="F:copper ion binding"/>
    <property type="evidence" value="ECO:0007669"/>
    <property type="project" value="InterPro"/>
</dbReference>
<keyword evidence="4 16" id="KW-0812">Transmembrane</keyword>
<dbReference type="NCBIfam" id="TIGR01511">
    <property type="entry name" value="ATPase-IB1_Cu"/>
    <property type="match status" value="1"/>
</dbReference>
<proteinExistence type="inferred from homology"/>
<evidence type="ECO:0000256" key="14">
    <source>
        <dbReference type="ARBA" id="ARBA00023065"/>
    </source>
</evidence>
<reference evidence="20 21" key="2">
    <citation type="journal article" date="2015" name="MBio">
        <title>Genome-Resolved Metagenomic Analysis Reveals Roles for Candidate Phyla and Other Microbial Community Members in Biogeochemical Transformations in Oil Reservoirs.</title>
        <authorList>
            <person name="Hu P."/>
            <person name="Tom L."/>
            <person name="Singh A."/>
            <person name="Thomas B.C."/>
            <person name="Baker B.J."/>
            <person name="Piceno Y.M."/>
            <person name="Andersen G.L."/>
            <person name="Banfield J.F."/>
        </authorList>
    </citation>
    <scope>NUCLEOTIDE SEQUENCE [LARGE SCALE GENOMIC DNA]</scope>
    <source>
        <strain evidence="18">57_489</strain>
    </source>
</reference>
<evidence type="ECO:0000256" key="6">
    <source>
        <dbReference type="ARBA" id="ARBA00022737"/>
    </source>
</evidence>
<keyword evidence="14" id="KW-0406">Ion transport</keyword>
<dbReference type="GO" id="GO:0016491">
    <property type="term" value="F:oxidoreductase activity"/>
    <property type="evidence" value="ECO:0007669"/>
    <property type="project" value="InterPro"/>
</dbReference>
<dbReference type="Gene3D" id="3.30.70.100">
    <property type="match status" value="2"/>
</dbReference>
<dbReference type="EMBL" id="LGHB01000001">
    <property type="protein sequence ID" value="KUK97608.1"/>
    <property type="molecule type" value="Genomic_DNA"/>
</dbReference>
<dbReference type="InterPro" id="IPR006122">
    <property type="entry name" value="HMA_Cu_ion-bd"/>
</dbReference>
<dbReference type="PRINTS" id="PR00119">
    <property type="entry name" value="CATATPASE"/>
</dbReference>
<dbReference type="NCBIfam" id="TIGR01525">
    <property type="entry name" value="ATPase-IB_hvy"/>
    <property type="match status" value="1"/>
</dbReference>
<reference evidence="19" key="1">
    <citation type="journal article" date="2015" name="MBio">
        <title>Genome-resolved metagenomic analysis reveals roles for candidate phyla and other microbial community members in biogeochemical transformations in oil reservoirs.</title>
        <authorList>
            <person name="Hu P."/>
            <person name="Tom L."/>
            <person name="Singh A."/>
            <person name="Thomas B.C."/>
            <person name="Baker B.J."/>
            <person name="Piceno Y.M."/>
            <person name="Andersen G.L."/>
            <person name="Banfield J.F."/>
        </authorList>
    </citation>
    <scope>NUCLEOTIDE SEQUENCE [LARGE SCALE GENOMIC DNA]</scope>
    <source>
        <strain evidence="19">56_747</strain>
    </source>
</reference>
<dbReference type="SUPFAM" id="SSF56784">
    <property type="entry name" value="HAD-like"/>
    <property type="match status" value="1"/>
</dbReference>
<feature type="transmembrane region" description="Helical" evidence="16">
    <location>
        <begin position="241"/>
        <end position="261"/>
    </location>
</feature>
<dbReference type="Pfam" id="PF00122">
    <property type="entry name" value="E1-E2_ATPase"/>
    <property type="match status" value="1"/>
</dbReference>
<feature type="transmembrane region" description="Helical" evidence="16">
    <location>
        <begin position="207"/>
        <end position="229"/>
    </location>
</feature>
<evidence type="ECO:0000256" key="12">
    <source>
        <dbReference type="ARBA" id="ARBA00022989"/>
    </source>
</evidence>
<evidence type="ECO:0000256" key="4">
    <source>
        <dbReference type="ARBA" id="ARBA00022692"/>
    </source>
</evidence>
<dbReference type="SUPFAM" id="SSF47240">
    <property type="entry name" value="Ferritin-like"/>
    <property type="match status" value="1"/>
</dbReference>
<dbReference type="InterPro" id="IPR007029">
    <property type="entry name" value="YHS_dom"/>
</dbReference>
<feature type="transmembrane region" description="Helical" evidence="16">
    <location>
        <begin position="453"/>
        <end position="474"/>
    </location>
</feature>
<dbReference type="Gene3D" id="3.40.50.1000">
    <property type="entry name" value="HAD superfamily/HAD-like"/>
    <property type="match status" value="1"/>
</dbReference>